<dbReference type="Gene3D" id="1.10.10.10">
    <property type="entry name" value="Winged helix-like DNA-binding domain superfamily/Winged helix DNA-binding domain"/>
    <property type="match status" value="1"/>
</dbReference>
<dbReference type="Proteomes" id="UP000334019">
    <property type="component" value="Chromosome"/>
</dbReference>
<accession>A0A5Q2RMQ9</accession>
<evidence type="ECO:0000313" key="4">
    <source>
        <dbReference type="EMBL" id="QGG97153.1"/>
    </source>
</evidence>
<dbReference type="InterPro" id="IPR036217">
    <property type="entry name" value="MethylDNA_cys_MeTrfase_DNAb"/>
</dbReference>
<proteinExistence type="predicted"/>
<dbReference type="PANTHER" id="PTHR42942">
    <property type="entry name" value="6-O-METHYLGUANINE DNA METHYLTRANSFERASE"/>
    <property type="match status" value="1"/>
</dbReference>
<dbReference type="SUPFAM" id="SSF46767">
    <property type="entry name" value="Methylated DNA-protein cysteine methyltransferase, C-terminal domain"/>
    <property type="match status" value="1"/>
</dbReference>
<feature type="region of interest" description="Disordered" evidence="2">
    <location>
        <begin position="1"/>
        <end position="35"/>
    </location>
</feature>
<organism evidence="4 5">
    <name type="scientific">Actinomarinicola tropica</name>
    <dbReference type="NCBI Taxonomy" id="2789776"/>
    <lineage>
        <taxon>Bacteria</taxon>
        <taxon>Bacillati</taxon>
        <taxon>Actinomycetota</taxon>
        <taxon>Acidimicrobiia</taxon>
        <taxon>Acidimicrobiales</taxon>
        <taxon>Iamiaceae</taxon>
        <taxon>Actinomarinicola</taxon>
    </lineage>
</organism>
<evidence type="ECO:0000256" key="1">
    <source>
        <dbReference type="ARBA" id="ARBA00022763"/>
    </source>
</evidence>
<keyword evidence="1" id="KW-0227">DNA damage</keyword>
<dbReference type="InterPro" id="IPR036388">
    <property type="entry name" value="WH-like_DNA-bd_sf"/>
</dbReference>
<keyword evidence="5" id="KW-1185">Reference proteome</keyword>
<evidence type="ECO:0000259" key="3">
    <source>
        <dbReference type="Pfam" id="PF01035"/>
    </source>
</evidence>
<protein>
    <recommendedName>
        <fullName evidence="3">Methylated-DNA-[protein]-cysteine S-methyltransferase DNA binding domain-containing protein</fullName>
    </recommendedName>
</protein>
<feature type="compositionally biased region" description="Basic and acidic residues" evidence="2">
    <location>
        <begin position="8"/>
        <end position="17"/>
    </location>
</feature>
<reference evidence="4 5" key="1">
    <citation type="submission" date="2019-11" db="EMBL/GenBank/DDBJ databases">
        <authorList>
            <person name="He Y."/>
        </authorList>
    </citation>
    <scope>NUCLEOTIDE SEQUENCE [LARGE SCALE GENOMIC DNA]</scope>
    <source>
        <strain evidence="4 5">SCSIO 58843</strain>
    </source>
</reference>
<dbReference type="GO" id="GO:0003824">
    <property type="term" value="F:catalytic activity"/>
    <property type="evidence" value="ECO:0007669"/>
    <property type="project" value="InterPro"/>
</dbReference>
<dbReference type="EMBL" id="CP045851">
    <property type="protein sequence ID" value="QGG97153.1"/>
    <property type="molecule type" value="Genomic_DNA"/>
</dbReference>
<dbReference type="PANTHER" id="PTHR42942:SF1">
    <property type="entry name" value="ALKYLTRANSFERASE-LIKE PROTEIN 1"/>
    <property type="match status" value="1"/>
</dbReference>
<sequence>MGHGGVEGADHGDDAGEPHVTAPSGVGGVSREDRHVTPFHADVQEVLADLGVGEVVSYGEVARRAGRPGAARAVGAFLSAHGGDLPWWRVVRADGWLAAHKVQEQERRLRAEGVDVVAGRVLDALPPR</sequence>
<feature type="domain" description="Methylated-DNA-[protein]-cysteine S-methyltransferase DNA binding" evidence="3">
    <location>
        <begin position="38"/>
        <end position="114"/>
    </location>
</feature>
<dbReference type="Pfam" id="PF01035">
    <property type="entry name" value="DNA_binding_1"/>
    <property type="match status" value="1"/>
</dbReference>
<evidence type="ECO:0000256" key="2">
    <source>
        <dbReference type="SAM" id="MobiDB-lite"/>
    </source>
</evidence>
<gene>
    <name evidence="4" type="ORF">GH723_15650</name>
</gene>
<dbReference type="InterPro" id="IPR052520">
    <property type="entry name" value="ATL_DNA_repair"/>
</dbReference>
<dbReference type="InterPro" id="IPR014048">
    <property type="entry name" value="MethylDNA_cys_MeTrfase_DNA-bd"/>
</dbReference>
<dbReference type="CDD" id="cd06445">
    <property type="entry name" value="ATase"/>
    <property type="match status" value="1"/>
</dbReference>
<evidence type="ECO:0000313" key="5">
    <source>
        <dbReference type="Proteomes" id="UP000334019"/>
    </source>
</evidence>
<dbReference type="GO" id="GO:0006281">
    <property type="term" value="P:DNA repair"/>
    <property type="evidence" value="ECO:0007669"/>
    <property type="project" value="InterPro"/>
</dbReference>
<dbReference type="KEGG" id="atq:GH723_15650"/>
<dbReference type="AlphaFoldDB" id="A0A5Q2RMQ9"/>
<name>A0A5Q2RMQ9_9ACTN</name>